<dbReference type="Proteomes" id="UP000198460">
    <property type="component" value="Unassembled WGS sequence"/>
</dbReference>
<reference evidence="2 3" key="1">
    <citation type="submission" date="2017-04" db="EMBL/GenBank/DDBJ databases">
        <authorList>
            <person name="Afonso C.L."/>
            <person name="Miller P.J."/>
            <person name="Scott M.A."/>
            <person name="Spackman E."/>
            <person name="Goraichik I."/>
            <person name="Dimitrov K.M."/>
            <person name="Suarez D.L."/>
            <person name="Swayne D.E."/>
        </authorList>
    </citation>
    <scope>NUCLEOTIDE SEQUENCE [LARGE SCALE GENOMIC DNA]</scope>
    <source>
        <strain evidence="2">LMG 28154</strain>
    </source>
</reference>
<organism evidence="2 3">
    <name type="scientific">Burkholderia singularis</name>
    <dbReference type="NCBI Taxonomy" id="1503053"/>
    <lineage>
        <taxon>Bacteria</taxon>
        <taxon>Pseudomonadati</taxon>
        <taxon>Pseudomonadota</taxon>
        <taxon>Betaproteobacteria</taxon>
        <taxon>Burkholderiales</taxon>
        <taxon>Burkholderiaceae</taxon>
        <taxon>Burkholderia</taxon>
        <taxon>pseudomallei group</taxon>
    </lineage>
</organism>
<feature type="region of interest" description="Disordered" evidence="1">
    <location>
        <begin position="36"/>
        <end position="57"/>
    </location>
</feature>
<proteinExistence type="predicted"/>
<evidence type="ECO:0000313" key="3">
    <source>
        <dbReference type="Proteomes" id="UP000198460"/>
    </source>
</evidence>
<gene>
    <name evidence="2" type="ORF">BSIN_4380</name>
</gene>
<name>A0A238H7T6_9BURK</name>
<dbReference type="AlphaFoldDB" id="A0A238H7T6"/>
<evidence type="ECO:0000256" key="1">
    <source>
        <dbReference type="SAM" id="MobiDB-lite"/>
    </source>
</evidence>
<accession>A0A238H7T6</accession>
<protein>
    <submittedName>
        <fullName evidence="2">Uncharacterized protein</fullName>
    </submittedName>
</protein>
<dbReference type="EMBL" id="FXAN01000074">
    <property type="protein sequence ID" value="SMG01501.1"/>
    <property type="molecule type" value="Genomic_DNA"/>
</dbReference>
<evidence type="ECO:0000313" key="2">
    <source>
        <dbReference type="EMBL" id="SMG01501.1"/>
    </source>
</evidence>
<sequence length="57" mass="6521">MTRNGRNRQPAVRQSASDTGMRYACYRPNARYKQYEPLDNERFARTGTAGHATGQSR</sequence>
<feature type="region of interest" description="Disordered" evidence="1">
    <location>
        <begin position="1"/>
        <end position="22"/>
    </location>
</feature>